<evidence type="ECO:0000313" key="3">
    <source>
        <dbReference type="Proteomes" id="UP001219862"/>
    </source>
</evidence>
<reference evidence="2 3" key="1">
    <citation type="submission" date="2022-10" db="EMBL/GenBank/DDBJ databases">
        <title>paucibacter sp. hw8 Genome sequencing.</title>
        <authorList>
            <person name="Park S."/>
        </authorList>
    </citation>
    <scope>NUCLEOTIDE SEQUENCE [LARGE SCALE GENOMIC DNA]</scope>
    <source>
        <strain evidence="3">hw8</strain>
    </source>
</reference>
<name>A0ABT5KSF9_9BURK</name>
<protein>
    <recommendedName>
        <fullName evidence="4">DUF5666 domain-containing protein</fullName>
    </recommendedName>
</protein>
<proteinExistence type="predicted"/>
<organism evidence="2 3">
    <name type="scientific">Roseateles koreensis</name>
    <dbReference type="NCBI Taxonomy" id="2987526"/>
    <lineage>
        <taxon>Bacteria</taxon>
        <taxon>Pseudomonadati</taxon>
        <taxon>Pseudomonadota</taxon>
        <taxon>Betaproteobacteria</taxon>
        <taxon>Burkholderiales</taxon>
        <taxon>Sphaerotilaceae</taxon>
        <taxon>Roseateles</taxon>
    </lineage>
</organism>
<feature type="signal peptide" evidence="1">
    <location>
        <begin position="1"/>
        <end position="19"/>
    </location>
</feature>
<comment type="caution">
    <text evidence="2">The sequence shown here is derived from an EMBL/GenBank/DDBJ whole genome shotgun (WGS) entry which is preliminary data.</text>
</comment>
<accession>A0ABT5KSF9</accession>
<keyword evidence="1" id="KW-0732">Signal</keyword>
<evidence type="ECO:0000256" key="1">
    <source>
        <dbReference type="SAM" id="SignalP"/>
    </source>
</evidence>
<dbReference type="RefSeq" id="WP_273596880.1">
    <property type="nucleotide sequence ID" value="NZ_JAQQXS010000009.1"/>
</dbReference>
<sequence>MNATPLKFALGAITLATLAACGGGGGGSTASTPTATAQSVTVPLMISDGAAEDWATIGVKVTAITLTKSDGSTVPVTLGAASVPVNLAQLDQLGDVLSNVSLTAGDTYTGATLTISANPGDVSLTVSADPESGFPDAAGTTIAASRIQIQGATGAAGAQTLSIPVTFEKPLVVPTTAGAALNLEVDLGHPAFLTNHAVSGGSSIWAVNFSGPVKHKPVDDLRRVVLRHTYGAVTSVSADNLTLNLTKELPTVPVVSPETAVATTQAIAVQVDAANGSLVYDLDAKTASLPIKDFSSVAAALSAGKFVRVATRYQQDGTLVVTRLWISKDFNTVFVSPEGHVLRVNLAKNQLVLANENGKPVTIQVDDKTKFFFRTPDSAVADATAIGSGTAFLQAKQLVRGFKVHTQVVDPLASPMVAQTVDIETAAYEGRISSVTSTGFIYSNRFNTGGDGYDTPLGYIDAASANGKDANGVAITGFKYWNDLFPTLVDSGSNAISDFVAATSGSVNFGGTSDDAGSKAGMFYAHGVSYARWGDKANANGWSVPWVVLKPTNIPAATVASVLSGNSFTITAAGGTKAVTVNVSTTKGSATLAYQVDRGTGKDQVTVSPEDLSSSAGLTALTNGLVVGNRIKLSAVPQADGSLKAYAVSYFTGTQPQK</sequence>
<feature type="chain" id="PRO_5047334128" description="DUF5666 domain-containing protein" evidence="1">
    <location>
        <begin position="20"/>
        <end position="658"/>
    </location>
</feature>
<dbReference type="Proteomes" id="UP001219862">
    <property type="component" value="Unassembled WGS sequence"/>
</dbReference>
<evidence type="ECO:0008006" key="4">
    <source>
        <dbReference type="Google" id="ProtNLM"/>
    </source>
</evidence>
<gene>
    <name evidence="2" type="ORF">PRZ01_11205</name>
</gene>
<dbReference type="PROSITE" id="PS51257">
    <property type="entry name" value="PROKAR_LIPOPROTEIN"/>
    <property type="match status" value="1"/>
</dbReference>
<evidence type="ECO:0000313" key="2">
    <source>
        <dbReference type="EMBL" id="MDC8785761.1"/>
    </source>
</evidence>
<dbReference type="EMBL" id="JAQQXS010000009">
    <property type="protein sequence ID" value="MDC8785761.1"/>
    <property type="molecule type" value="Genomic_DNA"/>
</dbReference>
<keyword evidence="3" id="KW-1185">Reference proteome</keyword>